<name>A0ABP3GLU9_9ALTE</name>
<dbReference type="InterPro" id="IPR006330">
    <property type="entry name" value="Ado/ade_deaminase"/>
</dbReference>
<proteinExistence type="inferred from homology"/>
<dbReference type="Gene3D" id="3.20.20.140">
    <property type="entry name" value="Metal-dependent hydrolases"/>
    <property type="match status" value="1"/>
</dbReference>
<evidence type="ECO:0000313" key="9">
    <source>
        <dbReference type="Proteomes" id="UP001501757"/>
    </source>
</evidence>
<evidence type="ECO:0000256" key="1">
    <source>
        <dbReference type="ARBA" id="ARBA00001947"/>
    </source>
</evidence>
<dbReference type="Proteomes" id="UP001501757">
    <property type="component" value="Unassembled WGS sequence"/>
</dbReference>
<keyword evidence="6" id="KW-0862">Zinc</keyword>
<feature type="domain" description="Adenosine deaminase" evidence="7">
    <location>
        <begin position="8"/>
        <end position="328"/>
    </location>
</feature>
<dbReference type="InterPro" id="IPR032466">
    <property type="entry name" value="Metal_Hydrolase"/>
</dbReference>
<evidence type="ECO:0000313" key="8">
    <source>
        <dbReference type="EMBL" id="GAA0346427.1"/>
    </source>
</evidence>
<dbReference type="EC" id="3.5.4.4" evidence="3"/>
<protein>
    <recommendedName>
        <fullName evidence="3">adenosine deaminase</fullName>
        <ecNumber evidence="3">3.5.4.4</ecNumber>
    </recommendedName>
</protein>
<gene>
    <name evidence="8" type="primary">add</name>
    <name evidence="8" type="ORF">GCM10009092_08610</name>
</gene>
<keyword evidence="9" id="KW-1185">Reference proteome</keyword>
<dbReference type="EMBL" id="BAAAEI010000006">
    <property type="protein sequence ID" value="GAA0346427.1"/>
    <property type="molecule type" value="Genomic_DNA"/>
</dbReference>
<evidence type="ECO:0000256" key="6">
    <source>
        <dbReference type="ARBA" id="ARBA00022833"/>
    </source>
</evidence>
<reference evidence="9" key="1">
    <citation type="journal article" date="2019" name="Int. J. Syst. Evol. Microbiol.">
        <title>The Global Catalogue of Microorganisms (GCM) 10K type strain sequencing project: providing services to taxonomists for standard genome sequencing and annotation.</title>
        <authorList>
            <consortium name="The Broad Institute Genomics Platform"/>
            <consortium name="The Broad Institute Genome Sequencing Center for Infectious Disease"/>
            <person name="Wu L."/>
            <person name="Ma J."/>
        </authorList>
    </citation>
    <scope>NUCLEOTIDE SEQUENCE [LARGE SCALE GENOMIC DNA]</scope>
    <source>
        <strain evidence="9">JCM 13378</strain>
    </source>
</reference>
<dbReference type="NCBIfam" id="TIGR01430">
    <property type="entry name" value="aden_deam"/>
    <property type="match status" value="1"/>
</dbReference>
<comment type="caution">
    <text evidence="8">The sequence shown here is derived from an EMBL/GenBank/DDBJ whole genome shotgun (WGS) entry which is preliminary data.</text>
</comment>
<comment type="similarity">
    <text evidence="2">Belongs to the metallo-dependent hydrolases superfamily. Adenosine and AMP deaminases family.</text>
</comment>
<dbReference type="Pfam" id="PF00962">
    <property type="entry name" value="A_deaminase"/>
    <property type="match status" value="1"/>
</dbReference>
<comment type="cofactor">
    <cofactor evidence="1">
        <name>Zn(2+)</name>
        <dbReference type="ChEBI" id="CHEBI:29105"/>
    </cofactor>
</comment>
<organism evidence="8 9">
    <name type="scientific">Bowmanella denitrificans</name>
    <dbReference type="NCBI Taxonomy" id="366582"/>
    <lineage>
        <taxon>Bacteria</taxon>
        <taxon>Pseudomonadati</taxon>
        <taxon>Pseudomonadota</taxon>
        <taxon>Gammaproteobacteria</taxon>
        <taxon>Alteromonadales</taxon>
        <taxon>Alteromonadaceae</taxon>
        <taxon>Bowmanella</taxon>
    </lineage>
</organism>
<evidence type="ECO:0000256" key="5">
    <source>
        <dbReference type="ARBA" id="ARBA00022801"/>
    </source>
</evidence>
<evidence type="ECO:0000256" key="2">
    <source>
        <dbReference type="ARBA" id="ARBA00006676"/>
    </source>
</evidence>
<evidence type="ECO:0000256" key="4">
    <source>
        <dbReference type="ARBA" id="ARBA00022723"/>
    </source>
</evidence>
<keyword evidence="5" id="KW-0378">Hydrolase</keyword>
<dbReference type="CDD" id="cd01320">
    <property type="entry name" value="ADA"/>
    <property type="match status" value="1"/>
</dbReference>
<dbReference type="PANTHER" id="PTHR11409:SF43">
    <property type="entry name" value="ADENOSINE DEAMINASE"/>
    <property type="match status" value="1"/>
</dbReference>
<evidence type="ECO:0000259" key="7">
    <source>
        <dbReference type="Pfam" id="PF00962"/>
    </source>
</evidence>
<sequence length="333" mass="36619">MIINPHLPLVDLHRHLDGNIRPRTIWELAQQHQIKLPVNSFDALLPLTQVQDQTSDLLAFLEKLDYGVSVLANLDACYRVAMENMEDAHESGLDYVELRFSPYYMAMNHNLPMPDVVEAVIDGVRAGSEKFGIKANLIGILSRTFGAQTCMGELQALLAHKDKICALDLAGDELGFPASLFLEHFHLGRDAGWQITVHAGEADGPQSIWNAIEQLGATRIGHGVAATQDERLMDYMAENAIAVESCPTSNYQTATIKAIKDSPIPVFLDKGICVTLNTDDPAVSNINLENEYRVASDIIGLNREQLEQVQRNGVQAAFLSAEDKRALFASKAG</sequence>
<dbReference type="SUPFAM" id="SSF51556">
    <property type="entry name" value="Metallo-dependent hydrolases"/>
    <property type="match status" value="1"/>
</dbReference>
<evidence type="ECO:0000256" key="3">
    <source>
        <dbReference type="ARBA" id="ARBA00012784"/>
    </source>
</evidence>
<dbReference type="InterPro" id="IPR001365">
    <property type="entry name" value="A_deaminase_dom"/>
</dbReference>
<accession>A0ABP3GLU9</accession>
<dbReference type="PANTHER" id="PTHR11409">
    <property type="entry name" value="ADENOSINE DEAMINASE"/>
    <property type="match status" value="1"/>
</dbReference>
<dbReference type="NCBIfam" id="NF006846">
    <property type="entry name" value="PRK09358.1-1"/>
    <property type="match status" value="1"/>
</dbReference>
<keyword evidence="4" id="KW-0479">Metal-binding</keyword>